<name>A0A327JQ00_9HYPH</name>
<dbReference type="Pfam" id="PF20109">
    <property type="entry name" value="Trans_reg_dom"/>
    <property type="match status" value="1"/>
</dbReference>
<evidence type="ECO:0000313" key="3">
    <source>
        <dbReference type="Proteomes" id="UP000249299"/>
    </source>
</evidence>
<evidence type="ECO:0000259" key="1">
    <source>
        <dbReference type="Pfam" id="PF20109"/>
    </source>
</evidence>
<dbReference type="RefSeq" id="WP_111434642.1">
    <property type="nucleotide sequence ID" value="NZ_JACIGG010000008.1"/>
</dbReference>
<evidence type="ECO:0000313" key="2">
    <source>
        <dbReference type="EMBL" id="RAI26942.1"/>
    </source>
</evidence>
<dbReference type="AlphaFoldDB" id="A0A327JQ00"/>
<accession>A0A327JQ00</accession>
<reference evidence="2 3" key="1">
    <citation type="submission" date="2017-07" db="EMBL/GenBank/DDBJ databases">
        <title>Draft Genome Sequences of Select Purple Nonsulfur Bacteria.</title>
        <authorList>
            <person name="Lasarre B."/>
            <person name="Mckinlay J.B."/>
        </authorList>
    </citation>
    <scope>NUCLEOTIDE SEQUENCE [LARGE SCALE GENOMIC DNA]</scope>
    <source>
        <strain evidence="2 3">DSM 11290</strain>
    </source>
</reference>
<feature type="domain" description="Transcriptional regulator-like" evidence="1">
    <location>
        <begin position="6"/>
        <end position="63"/>
    </location>
</feature>
<dbReference type="InterPro" id="IPR045465">
    <property type="entry name" value="Trans_reg_dom"/>
</dbReference>
<proteinExistence type="predicted"/>
<protein>
    <recommendedName>
        <fullName evidence="1">Transcriptional regulator-like domain-containing protein</fullName>
    </recommendedName>
</protein>
<keyword evidence="3" id="KW-1185">Reference proteome</keyword>
<dbReference type="EMBL" id="NPEV01000024">
    <property type="protein sequence ID" value="RAI26942.1"/>
    <property type="molecule type" value="Genomic_DNA"/>
</dbReference>
<organism evidence="2 3">
    <name type="scientific">Rhodobium orientis</name>
    <dbReference type="NCBI Taxonomy" id="34017"/>
    <lineage>
        <taxon>Bacteria</taxon>
        <taxon>Pseudomonadati</taxon>
        <taxon>Pseudomonadota</taxon>
        <taxon>Alphaproteobacteria</taxon>
        <taxon>Hyphomicrobiales</taxon>
        <taxon>Rhodobiaceae</taxon>
        <taxon>Rhodobium</taxon>
    </lineage>
</organism>
<dbReference type="OrthoDB" id="8654520at2"/>
<dbReference type="Proteomes" id="UP000249299">
    <property type="component" value="Unassembled WGS sequence"/>
</dbReference>
<gene>
    <name evidence="2" type="ORF">CH339_12200</name>
</gene>
<sequence>MAEDADWRHGKDFDYVDRLDPAGLAWEFLRRNRKYQDDFEEIPKQKRDTANDRVTQWWGVRFPSVPDPARHRRGYLLRPRCRPWSTAPDAITAGLFIR</sequence>
<comment type="caution">
    <text evidence="2">The sequence shown here is derived from an EMBL/GenBank/DDBJ whole genome shotgun (WGS) entry which is preliminary data.</text>
</comment>